<dbReference type="InterPro" id="IPR020258">
    <property type="entry name" value="Uncharacterised_YbeF"/>
</dbReference>
<evidence type="ECO:0000313" key="3">
    <source>
        <dbReference type="Proteomes" id="UP001070352"/>
    </source>
</evidence>
<protein>
    <submittedName>
        <fullName evidence="2">YbeF family protein</fullName>
    </submittedName>
</protein>
<dbReference type="RefSeq" id="WP_041905959.1">
    <property type="nucleotide sequence ID" value="NZ_JARTBF010000020.1"/>
</dbReference>
<feature type="transmembrane region" description="Helical" evidence="1">
    <location>
        <begin position="6"/>
        <end position="25"/>
    </location>
</feature>
<evidence type="ECO:0000256" key="1">
    <source>
        <dbReference type="SAM" id="Phobius"/>
    </source>
</evidence>
<gene>
    <name evidence="2" type="ORF">MOC45_10575</name>
</gene>
<dbReference type="AlphaFoldDB" id="A0A9Q4DR84"/>
<keyword evidence="1" id="KW-1133">Transmembrane helix</keyword>
<reference evidence="2" key="1">
    <citation type="submission" date="2022-02" db="EMBL/GenBank/DDBJ databases">
        <title>Crop Bioprotection Bacillus Genome Sequencing.</title>
        <authorList>
            <person name="Dunlap C."/>
        </authorList>
    </citation>
    <scope>NUCLEOTIDE SEQUENCE</scope>
    <source>
        <strain evidence="2">M18B4</strain>
    </source>
</reference>
<feature type="transmembrane region" description="Helical" evidence="1">
    <location>
        <begin position="30"/>
        <end position="48"/>
    </location>
</feature>
<accession>A0A9Q4DR84</accession>
<organism evidence="2 3">
    <name type="scientific">Bacillus spizizenii</name>
    <name type="common">Bacillus subtilis subsp. spizizenii</name>
    <dbReference type="NCBI Taxonomy" id="96241"/>
    <lineage>
        <taxon>Bacteria</taxon>
        <taxon>Bacillati</taxon>
        <taxon>Bacillota</taxon>
        <taxon>Bacilli</taxon>
        <taxon>Bacillales</taxon>
        <taxon>Bacillaceae</taxon>
        <taxon>Bacillus</taxon>
    </lineage>
</organism>
<dbReference type="EMBL" id="JALANJ010000014">
    <property type="protein sequence ID" value="MCY8121041.1"/>
    <property type="molecule type" value="Genomic_DNA"/>
</dbReference>
<sequence>MDELDIAFGILPLGIILLSVAGTCVCKNVYLMPVLSLIISLVFTFTIFNESFLGWVVVYSLVSLALSYITLMVMRKRKASGK</sequence>
<feature type="transmembrane region" description="Helical" evidence="1">
    <location>
        <begin position="54"/>
        <end position="74"/>
    </location>
</feature>
<keyword evidence="1" id="KW-0472">Membrane</keyword>
<dbReference type="Proteomes" id="UP001070352">
    <property type="component" value="Unassembled WGS sequence"/>
</dbReference>
<comment type="caution">
    <text evidence="2">The sequence shown here is derived from an EMBL/GenBank/DDBJ whole genome shotgun (WGS) entry which is preliminary data.</text>
</comment>
<keyword evidence="1" id="KW-0812">Transmembrane</keyword>
<proteinExistence type="predicted"/>
<dbReference type="Pfam" id="PF10852">
    <property type="entry name" value="DUF2651"/>
    <property type="match status" value="1"/>
</dbReference>
<evidence type="ECO:0000313" key="2">
    <source>
        <dbReference type="EMBL" id="MCY8121041.1"/>
    </source>
</evidence>
<name>A0A9Q4DR84_BACSC</name>